<evidence type="ECO:0000313" key="1">
    <source>
        <dbReference type="EMBL" id="CAA3021320.1"/>
    </source>
</evidence>
<dbReference type="OrthoDB" id="1718834at2759"/>
<dbReference type="Proteomes" id="UP000594638">
    <property type="component" value="Unassembled WGS sequence"/>
</dbReference>
<reference evidence="1 2" key="1">
    <citation type="submission" date="2019-12" db="EMBL/GenBank/DDBJ databases">
        <authorList>
            <person name="Alioto T."/>
            <person name="Alioto T."/>
            <person name="Gomez Garrido J."/>
        </authorList>
    </citation>
    <scope>NUCLEOTIDE SEQUENCE [LARGE SCALE GENOMIC DNA]</scope>
</reference>
<dbReference type="AlphaFoldDB" id="A0A8S0UMB7"/>
<sequence>MELNPYANFFRTLTNIPNLKSHNLKIRSNCGLDQRVYNTPCASQVAAIWVDDDSTTNERVRDIAVSCNSGEKHQVHYYSGCYDLLQYPLLFPFGETGWHQGIVRIDKRRRQQTCANENLFDIYQLNSAAEIFAVENTGE</sequence>
<dbReference type="PANTHER" id="PTHR45786:SF74">
    <property type="entry name" value="ATP-DEPENDENT DNA HELICASE"/>
    <property type="match status" value="1"/>
</dbReference>
<comment type="caution">
    <text evidence="1">The sequence shown here is derived from an EMBL/GenBank/DDBJ whole genome shotgun (WGS) entry which is preliminary data.</text>
</comment>
<gene>
    <name evidence="1" type="ORF">OLEA9_A059054</name>
</gene>
<organism evidence="1 2">
    <name type="scientific">Olea europaea subsp. europaea</name>
    <dbReference type="NCBI Taxonomy" id="158383"/>
    <lineage>
        <taxon>Eukaryota</taxon>
        <taxon>Viridiplantae</taxon>
        <taxon>Streptophyta</taxon>
        <taxon>Embryophyta</taxon>
        <taxon>Tracheophyta</taxon>
        <taxon>Spermatophyta</taxon>
        <taxon>Magnoliopsida</taxon>
        <taxon>eudicotyledons</taxon>
        <taxon>Gunneridae</taxon>
        <taxon>Pentapetalae</taxon>
        <taxon>asterids</taxon>
        <taxon>lamiids</taxon>
        <taxon>Lamiales</taxon>
        <taxon>Oleaceae</taxon>
        <taxon>Oleeae</taxon>
        <taxon>Olea</taxon>
    </lineage>
</organism>
<name>A0A8S0UMB7_OLEEU</name>
<dbReference type="Gramene" id="OE9A059054T1">
    <property type="protein sequence ID" value="OE9A059054C1"/>
    <property type="gene ID" value="OE9A059054"/>
</dbReference>
<dbReference type="EMBL" id="CACTIH010009052">
    <property type="protein sequence ID" value="CAA3021320.1"/>
    <property type="molecule type" value="Genomic_DNA"/>
</dbReference>
<evidence type="ECO:0000313" key="2">
    <source>
        <dbReference type="Proteomes" id="UP000594638"/>
    </source>
</evidence>
<accession>A0A8S0UMB7</accession>
<protein>
    <submittedName>
        <fullName evidence="1">Uncharacterized protein</fullName>
    </submittedName>
</protein>
<keyword evidence="2" id="KW-1185">Reference proteome</keyword>
<proteinExistence type="predicted"/>
<dbReference type="PANTHER" id="PTHR45786">
    <property type="entry name" value="DNA BINDING PROTEIN-LIKE"/>
    <property type="match status" value="1"/>
</dbReference>